<reference evidence="2" key="2">
    <citation type="submission" date="2025-09" db="UniProtKB">
        <authorList>
            <consortium name="Ensembl"/>
        </authorList>
    </citation>
    <scope>IDENTIFICATION</scope>
</reference>
<dbReference type="AlphaFoldDB" id="A0A8C7BHY8"/>
<name>A0A8C7BHY8_NEOVI</name>
<dbReference type="Proteomes" id="UP000694425">
    <property type="component" value="Unplaced"/>
</dbReference>
<accession>A0A8C7BHY8</accession>
<evidence type="ECO:0000256" key="1">
    <source>
        <dbReference type="SAM" id="MobiDB-lite"/>
    </source>
</evidence>
<evidence type="ECO:0000313" key="2">
    <source>
        <dbReference type="Ensembl" id="ENSNVIP00000024473.1"/>
    </source>
</evidence>
<reference evidence="2" key="1">
    <citation type="submission" date="2025-08" db="UniProtKB">
        <authorList>
            <consortium name="Ensembl"/>
        </authorList>
    </citation>
    <scope>IDENTIFICATION</scope>
</reference>
<proteinExistence type="predicted"/>
<sequence length="213" mass="23490">MGEPGGEDCKIQSCDAETRQLLETALKEPGATDLEKVASVIVDGSLQGCAFTRRSEWLLGEQNPLMAQRAQPDSLSKEKVVDHWGRPGAERHHIGEKLEKRKRSRRCTDEHLVLIWDGFLLPCAYRFPGQRTAPGKSQNFRQQPREATPAAHEDQHSEVSQEACRSGCHARSTGPSPNLTSKVRGGVGLSQRLSLPELSGAPEMFPIYTVVLP</sequence>
<feature type="region of interest" description="Disordered" evidence="1">
    <location>
        <begin position="132"/>
        <end position="184"/>
    </location>
</feature>
<evidence type="ECO:0000313" key="3">
    <source>
        <dbReference type="Proteomes" id="UP000694425"/>
    </source>
</evidence>
<organism evidence="2 3">
    <name type="scientific">Neovison vison</name>
    <name type="common">American mink</name>
    <name type="synonym">Mustela vison</name>
    <dbReference type="NCBI Taxonomy" id="452646"/>
    <lineage>
        <taxon>Eukaryota</taxon>
        <taxon>Metazoa</taxon>
        <taxon>Chordata</taxon>
        <taxon>Craniata</taxon>
        <taxon>Vertebrata</taxon>
        <taxon>Euteleostomi</taxon>
        <taxon>Mammalia</taxon>
        <taxon>Eutheria</taxon>
        <taxon>Laurasiatheria</taxon>
        <taxon>Carnivora</taxon>
        <taxon>Caniformia</taxon>
        <taxon>Musteloidea</taxon>
        <taxon>Mustelidae</taxon>
        <taxon>Mustelinae</taxon>
        <taxon>Neogale</taxon>
    </lineage>
</organism>
<keyword evidence="3" id="KW-1185">Reference proteome</keyword>
<dbReference type="Ensembl" id="ENSNVIT00000028393.1">
    <property type="protein sequence ID" value="ENSNVIP00000024473.1"/>
    <property type="gene ID" value="ENSNVIG00000018961.1"/>
</dbReference>
<protein>
    <submittedName>
        <fullName evidence="2">Uncharacterized protein</fullName>
    </submittedName>
</protein>